<accession>A0A4S8IMJ6</accession>
<organism evidence="1 2">
    <name type="scientific">Musa balbisiana</name>
    <name type="common">Banana</name>
    <dbReference type="NCBI Taxonomy" id="52838"/>
    <lineage>
        <taxon>Eukaryota</taxon>
        <taxon>Viridiplantae</taxon>
        <taxon>Streptophyta</taxon>
        <taxon>Embryophyta</taxon>
        <taxon>Tracheophyta</taxon>
        <taxon>Spermatophyta</taxon>
        <taxon>Magnoliopsida</taxon>
        <taxon>Liliopsida</taxon>
        <taxon>Zingiberales</taxon>
        <taxon>Musaceae</taxon>
        <taxon>Musa</taxon>
    </lineage>
</organism>
<evidence type="ECO:0000313" key="2">
    <source>
        <dbReference type="Proteomes" id="UP000317650"/>
    </source>
</evidence>
<dbReference type="EMBL" id="PYDT01000009">
    <property type="protein sequence ID" value="THU49747.1"/>
    <property type="molecule type" value="Genomic_DNA"/>
</dbReference>
<comment type="caution">
    <text evidence="1">The sequence shown here is derived from an EMBL/GenBank/DDBJ whole genome shotgun (WGS) entry which is preliminary data.</text>
</comment>
<proteinExistence type="predicted"/>
<keyword evidence="2" id="KW-1185">Reference proteome</keyword>
<evidence type="ECO:0000313" key="1">
    <source>
        <dbReference type="EMBL" id="THU49747.1"/>
    </source>
</evidence>
<sequence>MDFLQIVGVQFGMDANQRNTKLAGQLSDAVIFAWLRGVLSHAEEMEEIIHLTMIQDAHIKDTDEM</sequence>
<name>A0A4S8IMJ6_MUSBA</name>
<gene>
    <name evidence="1" type="ORF">C4D60_Mb06t12790</name>
</gene>
<dbReference type="Proteomes" id="UP000317650">
    <property type="component" value="Chromosome 6"/>
</dbReference>
<protein>
    <submittedName>
        <fullName evidence="1">Uncharacterized protein</fullName>
    </submittedName>
</protein>
<reference evidence="1 2" key="1">
    <citation type="journal article" date="2019" name="Nat. Plants">
        <title>Genome sequencing of Musa balbisiana reveals subgenome evolution and function divergence in polyploid bananas.</title>
        <authorList>
            <person name="Yao X."/>
        </authorList>
    </citation>
    <scope>NUCLEOTIDE SEQUENCE [LARGE SCALE GENOMIC DNA]</scope>
    <source>
        <strain evidence="2">cv. DH-PKW</strain>
        <tissue evidence="1">Leaves</tissue>
    </source>
</reference>
<dbReference type="AlphaFoldDB" id="A0A4S8IMJ6"/>